<dbReference type="Proteomes" id="UP001529340">
    <property type="component" value="Unassembled WGS sequence"/>
</dbReference>
<evidence type="ECO:0000313" key="3">
    <source>
        <dbReference type="Proteomes" id="UP001529340"/>
    </source>
</evidence>
<dbReference type="NCBIfam" id="NF047422">
    <property type="entry name" value="YfmF_fam"/>
    <property type="match status" value="1"/>
</dbReference>
<proteinExistence type="predicted"/>
<sequence>MEICQGVALHVLPSKKFKEIGWYIRFLQPLNEERASVWSLLALMMSDRLEAYPSKQMMSRHLDDLYGMVIGAQTIGYGRSQVLELRMKMMHPCFAHDSEEYLTEGIAFLREMITRPLLNEECLQEAKRILHAKLKRMRDDASQYAVSQGLKLAGKGEALAVSALGESERIDCVTLEEIVEAHRTLLEESRVDIIVCGDLQKESIEERLRTLIEWKDRTRPVSTHYAITHERPCARQVETRDIPQSSIMQVYFTHTDITDADYYALRVMNAMLGQYSTSLLFQNVREKNSLCYSIYSSLIAFDGALGIMTGVEKKDIDTVLRLIDEQIETLRSGRFDDALLSVSQTMIINSLRAGDDNMNTMAALQYQNDLLGRSDTSADIIRLVEQVTWEDVIKAAKKLEHKATYIVRSEEDADETDHE</sequence>
<reference evidence="2" key="1">
    <citation type="submission" date="2023-06" db="EMBL/GenBank/DDBJ databases">
        <title>Identification and characterization of horizontal gene transfer across gut microbiota members of farm animals based on homology search.</title>
        <authorList>
            <person name="Schwarzerova J."/>
            <person name="Nykrynova M."/>
            <person name="Jureckova K."/>
            <person name="Cejkova D."/>
            <person name="Rychlik I."/>
        </authorList>
    </citation>
    <scope>NUCLEOTIDE SEQUENCE</scope>
    <source>
        <strain evidence="2">ET39</strain>
    </source>
</reference>
<dbReference type="PANTHER" id="PTHR11851:SF186">
    <property type="entry name" value="INACTIVE METALLOPROTEASE YMFF-RELATED"/>
    <property type="match status" value="1"/>
</dbReference>
<dbReference type="InterPro" id="IPR050361">
    <property type="entry name" value="MPP/UQCRC_Complex"/>
</dbReference>
<dbReference type="InterPro" id="IPR011249">
    <property type="entry name" value="Metalloenz_LuxS/M16"/>
</dbReference>
<dbReference type="Gene3D" id="3.30.830.10">
    <property type="entry name" value="Metalloenzyme, LuxS/M16 peptidase-like"/>
    <property type="match status" value="2"/>
</dbReference>
<dbReference type="RefSeq" id="WP_289606942.1">
    <property type="nucleotide sequence ID" value="NZ_JAUDCG010000007.1"/>
</dbReference>
<name>A0ABT7UA07_9FIRM</name>
<dbReference type="Pfam" id="PF05193">
    <property type="entry name" value="Peptidase_M16_C"/>
    <property type="match status" value="1"/>
</dbReference>
<keyword evidence="3" id="KW-1185">Reference proteome</keyword>
<protein>
    <submittedName>
        <fullName evidence="2">Pitrilysin family protein</fullName>
    </submittedName>
</protein>
<reference evidence="2" key="2">
    <citation type="submission" date="2023-06" db="EMBL/GenBank/DDBJ databases">
        <authorList>
            <person name="Zeman M."/>
            <person name="Kubasova T."/>
            <person name="Jahodarova E."/>
            <person name="Nykrynova M."/>
            <person name="Rychlik I."/>
        </authorList>
    </citation>
    <scope>NUCLEOTIDE SEQUENCE</scope>
    <source>
        <strain evidence="2">ET39</strain>
    </source>
</reference>
<accession>A0ABT7UA07</accession>
<organism evidence="2 3">
    <name type="scientific">Amedibacillus dolichus</name>
    <dbReference type="NCBI Taxonomy" id="31971"/>
    <lineage>
        <taxon>Bacteria</taxon>
        <taxon>Bacillati</taxon>
        <taxon>Bacillota</taxon>
        <taxon>Erysipelotrichia</taxon>
        <taxon>Erysipelotrichales</taxon>
        <taxon>Erysipelotrichaceae</taxon>
        <taxon>Amedibacillus</taxon>
    </lineage>
</organism>
<dbReference type="EMBL" id="JAUDCG010000007">
    <property type="protein sequence ID" value="MDM8156470.1"/>
    <property type="molecule type" value="Genomic_DNA"/>
</dbReference>
<feature type="domain" description="Peptidase M16 C-terminal" evidence="1">
    <location>
        <begin position="173"/>
        <end position="341"/>
    </location>
</feature>
<gene>
    <name evidence="2" type="ORF">QUV96_02315</name>
</gene>
<dbReference type="PANTHER" id="PTHR11851">
    <property type="entry name" value="METALLOPROTEASE"/>
    <property type="match status" value="1"/>
</dbReference>
<dbReference type="InterPro" id="IPR007863">
    <property type="entry name" value="Peptidase_M16_C"/>
</dbReference>
<evidence type="ECO:0000313" key="2">
    <source>
        <dbReference type="EMBL" id="MDM8156470.1"/>
    </source>
</evidence>
<comment type="caution">
    <text evidence="2">The sequence shown here is derived from an EMBL/GenBank/DDBJ whole genome shotgun (WGS) entry which is preliminary data.</text>
</comment>
<evidence type="ECO:0000259" key="1">
    <source>
        <dbReference type="Pfam" id="PF05193"/>
    </source>
</evidence>
<dbReference type="SUPFAM" id="SSF63411">
    <property type="entry name" value="LuxS/MPP-like metallohydrolase"/>
    <property type="match status" value="2"/>
</dbReference>